<sequence length="297" mass="33119">MSDRPLIEARNLVRKYKSSAFGNHYTTAVNGVSFSIHASETLGLVGESGSGKSTTGRLLLGLEPADEGHVFFEGTDITSLSSRAMKPWRRQMQVIFQDPYTAINPRKTIQHFISEPLLVHGLVRSLRDSDDHVSTLLRQVGLDPSLMTRSPHEFSGGQRQRICIARALALKPRFIVADEPITALDVSIQAQIVNLFQNLQQQMGLSYLFISHDISMVRYLCHRVAVMFEGRIVETGSVESIFSNPQHSYTRMLLNAVPSLHAEHASSASSFDRASLPRPSRDMTMKEVFPGHFVLQS</sequence>
<dbReference type="Proteomes" id="UP000194565">
    <property type="component" value="Unassembled WGS sequence"/>
</dbReference>
<evidence type="ECO:0000256" key="5">
    <source>
        <dbReference type="ARBA" id="ARBA00022840"/>
    </source>
</evidence>
<keyword evidence="5" id="KW-0067">ATP-binding</keyword>
<dbReference type="FunFam" id="3.40.50.300:FF:000016">
    <property type="entry name" value="Oligopeptide ABC transporter ATP-binding component"/>
    <property type="match status" value="1"/>
</dbReference>
<dbReference type="GO" id="GO:0055085">
    <property type="term" value="P:transmembrane transport"/>
    <property type="evidence" value="ECO:0007669"/>
    <property type="project" value="UniProtKB-ARBA"/>
</dbReference>
<feature type="domain" description="ABC transporter" evidence="6">
    <location>
        <begin position="7"/>
        <end position="254"/>
    </location>
</feature>
<gene>
    <name evidence="7" type="ORF">HC62_12495</name>
</gene>
<dbReference type="EMBL" id="JOMM01000041">
    <property type="protein sequence ID" value="OUI84964.1"/>
    <property type="molecule type" value="Genomic_DNA"/>
</dbReference>
<dbReference type="SUPFAM" id="SSF52540">
    <property type="entry name" value="P-loop containing nucleoside triphosphate hydrolases"/>
    <property type="match status" value="1"/>
</dbReference>
<evidence type="ECO:0000256" key="3">
    <source>
        <dbReference type="ARBA" id="ARBA00022448"/>
    </source>
</evidence>
<accession>A0A252A5V3</accession>
<dbReference type="SMART" id="SM00382">
    <property type="entry name" value="AAA"/>
    <property type="match status" value="1"/>
</dbReference>
<keyword evidence="3" id="KW-0813">Transport</keyword>
<dbReference type="InterPro" id="IPR013563">
    <property type="entry name" value="Oligopep_ABC_C"/>
</dbReference>
<dbReference type="PROSITE" id="PS00211">
    <property type="entry name" value="ABC_TRANSPORTER_1"/>
    <property type="match status" value="1"/>
</dbReference>
<dbReference type="PANTHER" id="PTHR43776">
    <property type="entry name" value="TRANSPORT ATP-BINDING PROTEIN"/>
    <property type="match status" value="1"/>
</dbReference>
<organism evidence="7 8">
    <name type="scientific">Acetobacter tropicalis</name>
    <dbReference type="NCBI Taxonomy" id="104102"/>
    <lineage>
        <taxon>Bacteria</taxon>
        <taxon>Pseudomonadati</taxon>
        <taxon>Pseudomonadota</taxon>
        <taxon>Alphaproteobacteria</taxon>
        <taxon>Acetobacterales</taxon>
        <taxon>Acetobacteraceae</taxon>
        <taxon>Acetobacter</taxon>
    </lineage>
</organism>
<evidence type="ECO:0000256" key="1">
    <source>
        <dbReference type="ARBA" id="ARBA00004417"/>
    </source>
</evidence>
<protein>
    <submittedName>
        <fullName evidence="7">Peptide ABC transporter ATPase</fullName>
    </submittedName>
</protein>
<keyword evidence="4" id="KW-0547">Nucleotide-binding</keyword>
<dbReference type="AlphaFoldDB" id="A0A252A5V3"/>
<dbReference type="Pfam" id="PF08352">
    <property type="entry name" value="oligo_HPY"/>
    <property type="match status" value="1"/>
</dbReference>
<dbReference type="RefSeq" id="WP_086641593.1">
    <property type="nucleotide sequence ID" value="NZ_JOMM01000041.1"/>
</dbReference>
<comment type="caution">
    <text evidence="7">The sequence shown here is derived from an EMBL/GenBank/DDBJ whole genome shotgun (WGS) entry which is preliminary data.</text>
</comment>
<dbReference type="PANTHER" id="PTHR43776:SF7">
    <property type="entry name" value="D,D-DIPEPTIDE TRANSPORT ATP-BINDING PROTEIN DDPF-RELATED"/>
    <property type="match status" value="1"/>
</dbReference>
<dbReference type="InterPro" id="IPR017871">
    <property type="entry name" value="ABC_transporter-like_CS"/>
</dbReference>
<comment type="subcellular location">
    <subcellularLocation>
        <location evidence="1">Cell inner membrane</location>
        <topology evidence="1">Peripheral membrane protein</topology>
    </subcellularLocation>
</comment>
<evidence type="ECO:0000256" key="2">
    <source>
        <dbReference type="ARBA" id="ARBA00005417"/>
    </source>
</evidence>
<dbReference type="CDD" id="cd03257">
    <property type="entry name" value="ABC_NikE_OppD_transporters"/>
    <property type="match status" value="1"/>
</dbReference>
<dbReference type="Pfam" id="PF00005">
    <property type="entry name" value="ABC_tran"/>
    <property type="match status" value="1"/>
</dbReference>
<dbReference type="InterPro" id="IPR027417">
    <property type="entry name" value="P-loop_NTPase"/>
</dbReference>
<dbReference type="InterPro" id="IPR003593">
    <property type="entry name" value="AAA+_ATPase"/>
</dbReference>
<dbReference type="PROSITE" id="PS50893">
    <property type="entry name" value="ABC_TRANSPORTER_2"/>
    <property type="match status" value="1"/>
</dbReference>
<evidence type="ECO:0000313" key="7">
    <source>
        <dbReference type="EMBL" id="OUI84964.1"/>
    </source>
</evidence>
<dbReference type="InterPro" id="IPR050319">
    <property type="entry name" value="ABC_transp_ATP-bind"/>
</dbReference>
<evidence type="ECO:0000256" key="4">
    <source>
        <dbReference type="ARBA" id="ARBA00022741"/>
    </source>
</evidence>
<dbReference type="GO" id="GO:0005886">
    <property type="term" value="C:plasma membrane"/>
    <property type="evidence" value="ECO:0007669"/>
    <property type="project" value="UniProtKB-SubCell"/>
</dbReference>
<dbReference type="InterPro" id="IPR003439">
    <property type="entry name" value="ABC_transporter-like_ATP-bd"/>
</dbReference>
<proteinExistence type="inferred from homology"/>
<reference evidence="7 8" key="1">
    <citation type="submission" date="2014-06" db="EMBL/GenBank/DDBJ databases">
        <authorList>
            <person name="Ju J."/>
            <person name="Zhang J."/>
        </authorList>
    </citation>
    <scope>NUCLEOTIDE SEQUENCE [LARGE SCALE GENOMIC DNA]</scope>
    <source>
        <strain evidence="7">DmW_042</strain>
    </source>
</reference>
<dbReference type="GO" id="GO:0005524">
    <property type="term" value="F:ATP binding"/>
    <property type="evidence" value="ECO:0007669"/>
    <property type="project" value="UniProtKB-KW"/>
</dbReference>
<dbReference type="GO" id="GO:0015833">
    <property type="term" value="P:peptide transport"/>
    <property type="evidence" value="ECO:0007669"/>
    <property type="project" value="InterPro"/>
</dbReference>
<evidence type="ECO:0000313" key="8">
    <source>
        <dbReference type="Proteomes" id="UP000194565"/>
    </source>
</evidence>
<dbReference type="Gene3D" id="3.40.50.300">
    <property type="entry name" value="P-loop containing nucleotide triphosphate hydrolases"/>
    <property type="match status" value="1"/>
</dbReference>
<comment type="similarity">
    <text evidence="2">Belongs to the ABC transporter superfamily.</text>
</comment>
<dbReference type="GO" id="GO:0016887">
    <property type="term" value="F:ATP hydrolysis activity"/>
    <property type="evidence" value="ECO:0007669"/>
    <property type="project" value="InterPro"/>
</dbReference>
<evidence type="ECO:0000259" key="6">
    <source>
        <dbReference type="PROSITE" id="PS50893"/>
    </source>
</evidence>
<name>A0A252A5V3_9PROT</name>